<protein>
    <submittedName>
        <fullName evidence="2">M24 family metallopeptidase</fullName>
    </submittedName>
</protein>
<proteinExistence type="predicted"/>
<comment type="caution">
    <text evidence="2">The sequence shown here is derived from an EMBL/GenBank/DDBJ whole genome shotgun (WGS) entry which is preliminary data.</text>
</comment>
<evidence type="ECO:0000259" key="1">
    <source>
        <dbReference type="Pfam" id="PF00557"/>
    </source>
</evidence>
<gene>
    <name evidence="2" type="ORF">GTQ48_01685</name>
</gene>
<organism evidence="2 3">
    <name type="scientific">Alteromonas genovensis</name>
    <dbReference type="NCBI Taxonomy" id="471225"/>
    <lineage>
        <taxon>Bacteria</taxon>
        <taxon>Pseudomonadati</taxon>
        <taxon>Pseudomonadota</taxon>
        <taxon>Gammaproteobacteria</taxon>
        <taxon>Alteromonadales</taxon>
        <taxon>Alteromonadaceae</taxon>
        <taxon>Alteromonas/Salinimonas group</taxon>
        <taxon>Alteromonas</taxon>
    </lineage>
</organism>
<dbReference type="AlphaFoldDB" id="A0A6N9TDU2"/>
<name>A0A6N9TDU2_9ALTE</name>
<accession>A0A6N9TDU2</accession>
<dbReference type="SUPFAM" id="SSF55920">
    <property type="entry name" value="Creatinase/aminopeptidase"/>
    <property type="match status" value="1"/>
</dbReference>
<evidence type="ECO:0000313" key="3">
    <source>
        <dbReference type="Proteomes" id="UP000471381"/>
    </source>
</evidence>
<feature type="domain" description="Peptidase M24" evidence="1">
    <location>
        <begin position="206"/>
        <end position="415"/>
    </location>
</feature>
<dbReference type="PROSITE" id="PS51257">
    <property type="entry name" value="PROKAR_LIPOPROTEIN"/>
    <property type="match status" value="1"/>
</dbReference>
<dbReference type="Proteomes" id="UP000471381">
    <property type="component" value="Unassembled WGS sequence"/>
</dbReference>
<dbReference type="InterPro" id="IPR000994">
    <property type="entry name" value="Pept_M24"/>
</dbReference>
<dbReference type="InterPro" id="IPR036005">
    <property type="entry name" value="Creatinase/aminopeptidase-like"/>
</dbReference>
<keyword evidence="3" id="KW-1185">Reference proteome</keyword>
<reference evidence="2 3" key="1">
    <citation type="submission" date="2020-01" db="EMBL/GenBank/DDBJ databases">
        <title>Genomes of bacteria type strains.</title>
        <authorList>
            <person name="Chen J."/>
            <person name="Zhu S."/>
            <person name="Yang J."/>
        </authorList>
    </citation>
    <scope>NUCLEOTIDE SEQUENCE [LARGE SCALE GENOMIC DNA]</scope>
    <source>
        <strain evidence="2 3">LMG 24078</strain>
    </source>
</reference>
<dbReference type="RefSeq" id="WP_163104807.1">
    <property type="nucleotide sequence ID" value="NZ_JAAAWO010000001.1"/>
</dbReference>
<evidence type="ECO:0000313" key="2">
    <source>
        <dbReference type="EMBL" id="NDW14245.1"/>
    </source>
</evidence>
<dbReference type="EMBL" id="JAAAWO010000001">
    <property type="protein sequence ID" value="NDW14245.1"/>
    <property type="molecule type" value="Genomic_DNA"/>
</dbReference>
<dbReference type="Gene3D" id="3.90.230.10">
    <property type="entry name" value="Creatinase/methionine aminopeptidase superfamily"/>
    <property type="match status" value="1"/>
</dbReference>
<dbReference type="Pfam" id="PF00557">
    <property type="entry name" value="Peptidase_M24"/>
    <property type="match status" value="1"/>
</dbReference>
<sequence length="446" mass="50737">MRALLIGIVFLSALFSCPFAWSQDILSMKERSDVIDNIIAQRFDTVLPHIMRRENIDMWVIMSREYNEDPVLKTMLPSTWLSARRHTMLVIYDQGEGQPLERLAVARYAVAKSFEKAWDKEDQPNQFKALANIIKQRNPSKIAINTSDAFALADGMTSTEKNLFMSALPKAYKDRVVSGEKLSIGWLETRSDMEMEFYPILTQIGHKLIATAFSNVVITPGVTTTDDVVWWLRDRTNELGLKNWFHPTVSIQRADSEAFDQIKAFSKRPEQNIIQPGDLIHVDFGITYLRLNTDQQQHAYILKPGETDAPKYLKDALTKGNRLQDILTTNFQKGRSGNEILKRSRAQAIEENIKPTIYTHPLGLHGHAAGPTVGMWDAQEGIPIKGDYPMYENTVYSIELNAAVMIEDWGKEVRIMLEEDAFFDGSSVSYLDGRQTEFHLISSEAK</sequence>